<organism evidence="2 3">
    <name type="scientific">Pyricularia oryzae</name>
    <name type="common">Rice blast fungus</name>
    <name type="synonym">Magnaporthe oryzae</name>
    <dbReference type="NCBI Taxonomy" id="318829"/>
    <lineage>
        <taxon>Eukaryota</taxon>
        <taxon>Fungi</taxon>
        <taxon>Dikarya</taxon>
        <taxon>Ascomycota</taxon>
        <taxon>Pezizomycotina</taxon>
        <taxon>Sordariomycetes</taxon>
        <taxon>Sordariomycetidae</taxon>
        <taxon>Magnaporthales</taxon>
        <taxon>Pyriculariaceae</taxon>
        <taxon>Pyricularia</taxon>
    </lineage>
</organism>
<evidence type="ECO:0000313" key="2">
    <source>
        <dbReference type="EMBL" id="QBZ59326.1"/>
    </source>
</evidence>
<dbReference type="Pfam" id="PF10253">
    <property type="entry name" value="PRCC"/>
    <property type="match status" value="1"/>
</dbReference>
<dbReference type="AlphaFoldDB" id="A0A4P7NCP3"/>
<feature type="compositionally biased region" description="Basic and acidic residues" evidence="1">
    <location>
        <begin position="65"/>
        <end position="74"/>
    </location>
</feature>
<dbReference type="InterPro" id="IPR018800">
    <property type="entry name" value="PRCC"/>
</dbReference>
<dbReference type="PANTHER" id="PTHR13621:SF2">
    <property type="entry name" value="PROLINE-RICH PROTEIN PRCC"/>
    <property type="match status" value="1"/>
</dbReference>
<dbReference type="EMBL" id="CP034206">
    <property type="protein sequence ID" value="QBZ59326.1"/>
    <property type="molecule type" value="Genomic_DNA"/>
</dbReference>
<feature type="region of interest" description="Disordered" evidence="1">
    <location>
        <begin position="399"/>
        <end position="420"/>
    </location>
</feature>
<feature type="compositionally biased region" description="Basic and acidic residues" evidence="1">
    <location>
        <begin position="179"/>
        <end position="189"/>
    </location>
</feature>
<feature type="region of interest" description="Disordered" evidence="1">
    <location>
        <begin position="1"/>
        <end position="114"/>
    </location>
</feature>
<reference evidence="2 3" key="1">
    <citation type="journal article" date="2019" name="Mol. Biol. Evol.">
        <title>Blast fungal genomes show frequent chromosomal changes, gene gains and losses, and effector gene turnover.</title>
        <authorList>
            <person name="Gomez Luciano L.B."/>
            <person name="Jason Tsai I."/>
            <person name="Chuma I."/>
            <person name="Tosa Y."/>
            <person name="Chen Y.H."/>
            <person name="Li J.Y."/>
            <person name="Li M.Y."/>
            <person name="Jade Lu M.Y."/>
            <person name="Nakayashiki H."/>
            <person name="Li W.H."/>
        </authorList>
    </citation>
    <scope>NUCLEOTIDE SEQUENCE [LARGE SCALE GENOMIC DNA]</scope>
    <source>
        <strain evidence="2">MZ5-1-6</strain>
    </source>
</reference>
<feature type="compositionally biased region" description="Low complexity" evidence="1">
    <location>
        <begin position="85"/>
        <end position="107"/>
    </location>
</feature>
<dbReference type="PANTHER" id="PTHR13621">
    <property type="entry name" value="PROLINE-RICH PROTEIN PRCC"/>
    <property type="match status" value="1"/>
</dbReference>
<evidence type="ECO:0000256" key="1">
    <source>
        <dbReference type="SAM" id="MobiDB-lite"/>
    </source>
</evidence>
<feature type="compositionally biased region" description="Low complexity" evidence="1">
    <location>
        <begin position="18"/>
        <end position="38"/>
    </location>
</feature>
<feature type="region of interest" description="Disordered" evidence="1">
    <location>
        <begin position="126"/>
        <end position="277"/>
    </location>
</feature>
<gene>
    <name evidence="2" type="ORF">PoMZ_04287</name>
</gene>
<dbReference type="Proteomes" id="UP000294847">
    <property type="component" value="Chromosome 3"/>
</dbReference>
<accession>A0A4P7NCP3</accession>
<feature type="compositionally biased region" description="Low complexity" evidence="1">
    <location>
        <begin position="163"/>
        <end position="178"/>
    </location>
</feature>
<name>A0A4P7NCP3_PYROR</name>
<evidence type="ECO:0000313" key="3">
    <source>
        <dbReference type="Proteomes" id="UP000294847"/>
    </source>
</evidence>
<sequence length="420" mass="43669">MSGLVNYNSDSDSETEDSPVAPAAPTATTTSQPATTKKPFQKLIDRSNPGKIVVSLPQSSGSDEPPAKRARTEGKGGGLFSSFRSALPAPKKTAPPAVAKSTASASASGGGARAVPFSFFKTSSEAAFSREPVASQPADAEDDETAELGGGPGLKLNLPPPKSQQAATTSLDSSTSADTKPEPEKEVKLVGKPLMFRPLSVARKPAGKKNTAAKPKSIPAAAPPKQPAELAESKTAGPPAAPPKKKQKVSLFSLGEDAAEPAGEPEPSTNSYAPMFEDSVTEDAVYSDYASYQPPEAYAQPTSVAAGSQDQSLDSIANDLNLSAAARRELFGRGGSAAAQSATASKVINFNLDQEYRSNEEMRASGELQAPAKAVKGIAPGKHNLRQLVNAVQSQREALEDSFVQNKAKQADASSRYGWR</sequence>
<dbReference type="GO" id="GO:0005634">
    <property type="term" value="C:nucleus"/>
    <property type="evidence" value="ECO:0007669"/>
    <property type="project" value="TreeGrafter"/>
</dbReference>
<feature type="compositionally biased region" description="Polar residues" evidence="1">
    <location>
        <begin position="1"/>
        <end position="10"/>
    </location>
</feature>
<protein>
    <submittedName>
        <fullName evidence="2">Uncharacterized protein</fullName>
    </submittedName>
</protein>
<proteinExistence type="predicted"/>